<evidence type="ECO:0000256" key="4">
    <source>
        <dbReference type="ARBA" id="ARBA00012694"/>
    </source>
</evidence>
<dbReference type="InterPro" id="IPR006219">
    <property type="entry name" value="DAHP_synth_1"/>
</dbReference>
<accession>A0A2U7UDK3</accession>
<dbReference type="RefSeq" id="YP_009482509.1">
    <property type="nucleotide sequence ID" value="NC_037666.1"/>
</dbReference>
<evidence type="ECO:0000256" key="11">
    <source>
        <dbReference type="ARBA" id="ARBA00047508"/>
    </source>
</evidence>
<dbReference type="InterPro" id="IPR006218">
    <property type="entry name" value="DAHP1/KDSA"/>
</dbReference>
<comment type="function">
    <text evidence="1">Stereospecific condensation of phosphoenolpyruvate (PEP) and D-erythrose-4-phosphate (E4P) giving rise to 3-deoxy-D-arabino-heptulosonate-7-phosphate (DAHP).</text>
</comment>
<evidence type="ECO:0000256" key="7">
    <source>
        <dbReference type="ARBA" id="ARBA00023141"/>
    </source>
</evidence>
<dbReference type="InterPro" id="IPR013785">
    <property type="entry name" value="Aldolase_TIM"/>
</dbReference>
<dbReference type="GO" id="GO:0003849">
    <property type="term" value="F:3-deoxy-7-phosphoheptulonate synthase activity"/>
    <property type="evidence" value="ECO:0007669"/>
    <property type="project" value="UniProtKB-EC"/>
</dbReference>
<name>A0A2U7UDK3_9VIRU</name>
<organism evidence="13">
    <name type="scientific">Pandoravirus neocaledonia</name>
    <dbReference type="NCBI Taxonomy" id="2107708"/>
    <lineage>
        <taxon>Viruses</taxon>
        <taxon>Pandoravirus</taxon>
    </lineage>
</organism>
<evidence type="ECO:0000256" key="6">
    <source>
        <dbReference type="ARBA" id="ARBA00022679"/>
    </source>
</evidence>
<evidence type="ECO:0000256" key="9">
    <source>
        <dbReference type="ARBA" id="ARBA00031349"/>
    </source>
</evidence>
<dbReference type="Proteomes" id="UP000249287">
    <property type="component" value="Segment"/>
</dbReference>
<proteinExistence type="inferred from homology"/>
<dbReference type="GO" id="GO:0008652">
    <property type="term" value="P:amino acid biosynthetic process"/>
    <property type="evidence" value="ECO:0007669"/>
    <property type="project" value="UniProtKB-KW"/>
</dbReference>
<dbReference type="PANTHER" id="PTHR21225:SF12">
    <property type="entry name" value="PHOSPHO-2-DEHYDRO-3-DEOXYHEPTONATE ALDOLASE, TYROSINE-INHIBITED"/>
    <property type="match status" value="1"/>
</dbReference>
<dbReference type="EC" id="2.5.1.54" evidence="4"/>
<dbReference type="Gene3D" id="3.20.20.70">
    <property type="entry name" value="Aldolase class I"/>
    <property type="match status" value="1"/>
</dbReference>
<dbReference type="GO" id="GO:0009073">
    <property type="term" value="P:aromatic amino acid family biosynthetic process"/>
    <property type="evidence" value="ECO:0007669"/>
    <property type="project" value="UniProtKB-KW"/>
</dbReference>
<evidence type="ECO:0000259" key="12">
    <source>
        <dbReference type="Pfam" id="PF00793"/>
    </source>
</evidence>
<evidence type="ECO:0000313" key="13">
    <source>
        <dbReference type="EMBL" id="AVK76506.1"/>
    </source>
</evidence>
<comment type="pathway">
    <text evidence="2">Metabolic intermediate biosynthesis; chorismate biosynthesis; chorismate from D-erythrose 4-phosphate and phosphoenolpyruvate: step 1/7.</text>
</comment>
<evidence type="ECO:0000256" key="8">
    <source>
        <dbReference type="ARBA" id="ARBA00031111"/>
    </source>
</evidence>
<evidence type="ECO:0000256" key="3">
    <source>
        <dbReference type="ARBA" id="ARBA00007985"/>
    </source>
</evidence>
<sequence length="398" mass="41692">MGDAPGCLATVRSESACTHKGDFGASSESKASHNDGGAIMAERLLSPRQLSVRVPADLDLVRRVADARSRVRGVLAGTDPRLLVVVGPCSAHDSEAVLEYGRRLCALAAEPQVAAALVVVMRAYVEKPRTTVGWKGLASDPRLDGSCRMDEGIETSRRLLRDLVALGQPVAVEFLSPLVAPYVADLVAWGAVGARTTESQVHREMASGLGLPIGFKNGTDGSVATALDAVRAAAEPHTFMGVDADGCIAACRSAGNPDAHIVLRGSPGRPNYEASFVAAAVADAVARRMDPVPAIVIDCSHDNSAKDHRRQAHVVGAVAEQIRRGCRHVRGVMIESFLDAGRQNLPMVDGVPVSGRANVLARLRSGVSVTDACLGWDETAVLLRDLAAAVAAARSMPV</sequence>
<feature type="domain" description="DAHP synthetase I/KDSA" evidence="12">
    <location>
        <begin position="73"/>
        <end position="381"/>
    </location>
</feature>
<reference evidence="13" key="1">
    <citation type="journal article" date="2018" name="Nat. Commun.">
        <title>Diversity and evolution of the emerging Pandoraviridae family.</title>
        <authorList>
            <person name="Legendre M."/>
            <person name="Fabre E."/>
            <person name="Poirot O."/>
            <person name="Jeudy S."/>
            <person name="Lartigue A."/>
            <person name="Alempic J.M."/>
            <person name="Beucher L."/>
            <person name="Philippe N."/>
            <person name="Bertaux L."/>
            <person name="Christo-Foroux E."/>
            <person name="Labadie K."/>
            <person name="Coute Y."/>
            <person name="Abergel C."/>
            <person name="Claverie J.M."/>
        </authorList>
    </citation>
    <scope>NUCLEOTIDE SEQUENCE [LARGE SCALE GENOMIC DNA]</scope>
    <source>
        <strain evidence="13">Neocaledonia</strain>
    </source>
</reference>
<dbReference type="PANTHER" id="PTHR21225">
    <property type="entry name" value="PHOSPHO-2-DEHYDRO-3-DEOXYHEPTONATE ALDOLASE DAHP SYNTHETASE"/>
    <property type="match status" value="1"/>
</dbReference>
<comment type="catalytic activity">
    <reaction evidence="11">
        <text>D-erythrose 4-phosphate + phosphoenolpyruvate + H2O = 7-phospho-2-dehydro-3-deoxy-D-arabino-heptonate + phosphate</text>
        <dbReference type="Rhea" id="RHEA:14717"/>
        <dbReference type="ChEBI" id="CHEBI:15377"/>
        <dbReference type="ChEBI" id="CHEBI:16897"/>
        <dbReference type="ChEBI" id="CHEBI:43474"/>
        <dbReference type="ChEBI" id="CHEBI:58394"/>
        <dbReference type="ChEBI" id="CHEBI:58702"/>
        <dbReference type="EC" id="2.5.1.54"/>
    </reaction>
</comment>
<dbReference type="Pfam" id="PF00793">
    <property type="entry name" value="DAHP_synth_1"/>
    <property type="match status" value="1"/>
</dbReference>
<keyword evidence="6" id="KW-0808">Transferase</keyword>
<evidence type="ECO:0000256" key="10">
    <source>
        <dbReference type="ARBA" id="ARBA00032193"/>
    </source>
</evidence>
<evidence type="ECO:0000256" key="5">
    <source>
        <dbReference type="ARBA" id="ARBA00022605"/>
    </source>
</evidence>
<dbReference type="KEGG" id="vg:36843219"/>
<keyword evidence="7" id="KW-0057">Aromatic amino acid biosynthesis</keyword>
<dbReference type="GeneID" id="36843219"/>
<dbReference type="NCBIfam" id="TIGR00034">
    <property type="entry name" value="aroFGH"/>
    <property type="match status" value="1"/>
</dbReference>
<evidence type="ECO:0000256" key="1">
    <source>
        <dbReference type="ARBA" id="ARBA00003726"/>
    </source>
</evidence>
<comment type="similarity">
    <text evidence="3">Belongs to the class-I DAHP synthase family.</text>
</comment>
<dbReference type="EMBL" id="MG011690">
    <property type="protein sequence ID" value="AVK76506.1"/>
    <property type="molecule type" value="Genomic_DNA"/>
</dbReference>
<protein>
    <recommendedName>
        <fullName evidence="4">3-deoxy-7-phosphoheptulonate synthase</fullName>
        <ecNumber evidence="4">2.5.1.54</ecNumber>
    </recommendedName>
    <alternativeName>
        <fullName evidence="10">3-deoxy-D-arabino-heptulosonate 7-phosphate synthase</fullName>
    </alternativeName>
    <alternativeName>
        <fullName evidence="9">DAHP synthase</fullName>
    </alternativeName>
    <alternativeName>
        <fullName evidence="8">Phospho-2-keto-3-deoxyheptonate aldolase</fullName>
    </alternativeName>
</protein>
<dbReference type="SUPFAM" id="SSF51569">
    <property type="entry name" value="Aldolase"/>
    <property type="match status" value="1"/>
</dbReference>
<dbReference type="PIRSF" id="PIRSF001361">
    <property type="entry name" value="DAHP_synthase"/>
    <property type="match status" value="1"/>
</dbReference>
<gene>
    <name evidence="13" type="ORF">pneo_cds_899</name>
</gene>
<dbReference type="NCBIfam" id="NF009395">
    <property type="entry name" value="PRK12755.1"/>
    <property type="match status" value="1"/>
</dbReference>
<evidence type="ECO:0000256" key="2">
    <source>
        <dbReference type="ARBA" id="ARBA00004688"/>
    </source>
</evidence>
<keyword evidence="5" id="KW-0028">Amino-acid biosynthesis</keyword>